<keyword evidence="2" id="KW-0812">Transmembrane</keyword>
<evidence type="ECO:0000256" key="2">
    <source>
        <dbReference type="SAM" id="Phobius"/>
    </source>
</evidence>
<dbReference type="AlphaFoldDB" id="A0A484G1R5"/>
<evidence type="ECO:0000313" key="5">
    <source>
        <dbReference type="Proteomes" id="UP000014480"/>
    </source>
</evidence>
<proteinExistence type="predicted"/>
<dbReference type="GO" id="GO:0016787">
    <property type="term" value="F:hydrolase activity"/>
    <property type="evidence" value="ECO:0007669"/>
    <property type="project" value="UniProtKB-KW"/>
</dbReference>
<evidence type="ECO:0000259" key="3">
    <source>
        <dbReference type="Pfam" id="PF07859"/>
    </source>
</evidence>
<dbReference type="STRING" id="1213857.A0A484G1R5"/>
<dbReference type="Gene3D" id="3.40.50.1820">
    <property type="entry name" value="alpha/beta hydrolase"/>
    <property type="match status" value="1"/>
</dbReference>
<dbReference type="PANTHER" id="PTHR48081:SF8">
    <property type="entry name" value="ALPHA_BETA HYDROLASE FOLD-3 DOMAIN-CONTAINING PROTEIN-RELATED"/>
    <property type="match status" value="1"/>
</dbReference>
<keyword evidence="1" id="KW-0378">Hydrolase</keyword>
<feature type="transmembrane region" description="Helical" evidence="2">
    <location>
        <begin position="29"/>
        <end position="51"/>
    </location>
</feature>
<dbReference type="InterPro" id="IPR029058">
    <property type="entry name" value="AB_hydrolase_fold"/>
</dbReference>
<name>A0A484G1R5_COLOR</name>
<comment type="caution">
    <text evidence="4">The sequence shown here is derived from an EMBL/GenBank/DDBJ whole genome shotgun (WGS) entry which is preliminary data.</text>
</comment>
<evidence type="ECO:0000313" key="4">
    <source>
        <dbReference type="EMBL" id="TDZ24609.1"/>
    </source>
</evidence>
<reference evidence="5" key="1">
    <citation type="journal article" date="2013" name="New Phytol.">
        <title>Comparative genomic and transcriptomic analyses reveal the hemibiotrophic stage shift of Colletotrichum fungi.</title>
        <authorList>
            <person name="Gan P."/>
            <person name="Ikeda K."/>
            <person name="Irieda H."/>
            <person name="Narusaka M."/>
            <person name="O'Connell R.J."/>
            <person name="Narusaka Y."/>
            <person name="Takano Y."/>
            <person name="Kubo Y."/>
            <person name="Shirasu K."/>
        </authorList>
    </citation>
    <scope>NUCLEOTIDE SEQUENCE [LARGE SCALE GENOMIC DNA]</scope>
    <source>
        <strain evidence="5">104-T / ATCC 96160 / CBS 514.97 / LARS 414 / MAFF 240422</strain>
    </source>
</reference>
<dbReference type="Proteomes" id="UP000014480">
    <property type="component" value="Unassembled WGS sequence"/>
</dbReference>
<dbReference type="Pfam" id="PF07859">
    <property type="entry name" value="Abhydrolase_3"/>
    <property type="match status" value="1"/>
</dbReference>
<reference evidence="5" key="2">
    <citation type="journal article" date="2019" name="Mol. Plant Microbe Interact.">
        <title>Genome sequence resources for four phytopathogenic fungi from the Colletotrichum orbiculare species complex.</title>
        <authorList>
            <person name="Gan P."/>
            <person name="Tsushima A."/>
            <person name="Narusaka M."/>
            <person name="Narusaka Y."/>
            <person name="Takano Y."/>
            <person name="Kubo Y."/>
            <person name="Shirasu K."/>
        </authorList>
    </citation>
    <scope>GENOME REANNOTATION</scope>
    <source>
        <strain evidence="5">104-T / ATCC 96160 / CBS 514.97 / LARS 414 / MAFF 240422</strain>
    </source>
</reference>
<dbReference type="PANTHER" id="PTHR48081">
    <property type="entry name" value="AB HYDROLASE SUPERFAMILY PROTEIN C4A8.06C"/>
    <property type="match status" value="1"/>
</dbReference>
<organism evidence="4 5">
    <name type="scientific">Colletotrichum orbiculare (strain 104-T / ATCC 96160 / CBS 514.97 / LARS 414 / MAFF 240422)</name>
    <name type="common">Cucumber anthracnose fungus</name>
    <name type="synonym">Colletotrichum lagenarium</name>
    <dbReference type="NCBI Taxonomy" id="1213857"/>
    <lineage>
        <taxon>Eukaryota</taxon>
        <taxon>Fungi</taxon>
        <taxon>Dikarya</taxon>
        <taxon>Ascomycota</taxon>
        <taxon>Pezizomycotina</taxon>
        <taxon>Sordariomycetes</taxon>
        <taxon>Hypocreomycetidae</taxon>
        <taxon>Glomerellales</taxon>
        <taxon>Glomerellaceae</taxon>
        <taxon>Colletotrichum</taxon>
        <taxon>Colletotrichum orbiculare species complex</taxon>
    </lineage>
</organism>
<dbReference type="SUPFAM" id="SSF53474">
    <property type="entry name" value="alpha/beta-Hydrolases"/>
    <property type="match status" value="1"/>
</dbReference>
<sequence>MRSNQAAVGRPSGSDMPWSSSLLSLPKDIVVRCASAVALCVYVGLYLPVLGRNRSPPRLRKMEDMITKPQAEDAPVYRQPPPWTSRILYATKLHGLQSWFYQRASFQFWKAYWFPPPGAPDVIKQYDCRPNLLVRIFFPSDYDQTSPQTLPTLFSIHGGGFSIGVPDDDDAWNRTFADLNGALVVALNYWKAPWSPWPNGLHDLEALYLAAVEDQSLPIDRSRIAITGFSAGGNYSLCLSQMKSIKGHPTASPKAVMPIYPPVDFATPLEKKEHRRPFKVGQLSGIRGEKRDFVYAFAPVFDWSYVPYGTNLRDPLLSPMYASRADFPDNVCVVGAELDYLAWEAWDFACKLGGKKPTSATVGRKEVAKTQELEMADERFAWEVKDDRGSVRWLLVPDVIHAFDMHEMGAMVSDPETVRDGNAKAVKVIKVLGDWLKSSAWKV</sequence>
<dbReference type="InterPro" id="IPR013094">
    <property type="entry name" value="AB_hydrolase_3"/>
</dbReference>
<keyword evidence="2" id="KW-1133">Transmembrane helix</keyword>
<keyword evidence="2" id="KW-0472">Membrane</keyword>
<dbReference type="EMBL" id="AMCV02000004">
    <property type="protein sequence ID" value="TDZ24609.1"/>
    <property type="molecule type" value="Genomic_DNA"/>
</dbReference>
<keyword evidence="5" id="KW-1185">Reference proteome</keyword>
<gene>
    <name evidence="4" type="primary">nlhH-3</name>
    <name evidence="4" type="ORF">Cob_v002532</name>
</gene>
<accession>A0A484G1R5</accession>
<evidence type="ECO:0000256" key="1">
    <source>
        <dbReference type="ARBA" id="ARBA00022801"/>
    </source>
</evidence>
<feature type="domain" description="Alpha/beta hydrolase fold-3" evidence="3">
    <location>
        <begin position="154"/>
        <end position="354"/>
    </location>
</feature>
<protein>
    <submittedName>
        <fullName evidence="4">Carboxylesterase NlhH</fullName>
    </submittedName>
</protein>
<dbReference type="InterPro" id="IPR050300">
    <property type="entry name" value="GDXG_lipolytic_enzyme"/>
</dbReference>
<dbReference type="OrthoDB" id="408631at2759"/>